<dbReference type="GO" id="GO:0004252">
    <property type="term" value="F:serine-type endopeptidase activity"/>
    <property type="evidence" value="ECO:0007669"/>
    <property type="project" value="InterPro"/>
</dbReference>
<evidence type="ECO:0000256" key="2">
    <source>
        <dbReference type="PROSITE-ProRule" id="PRU00124"/>
    </source>
</evidence>
<dbReference type="Proteomes" id="UP000314982">
    <property type="component" value="Unassembled WGS sequence"/>
</dbReference>
<dbReference type="GeneTree" id="ENSGT00930000151042"/>
<comment type="caution">
    <text evidence="2">Lacks conserved residue(s) required for the propagation of feature annotation.</text>
</comment>
<dbReference type="SUPFAM" id="SSF57424">
    <property type="entry name" value="LDL receptor-like module"/>
    <property type="match status" value="1"/>
</dbReference>
<feature type="disulfide bond" evidence="2">
    <location>
        <begin position="83"/>
        <end position="101"/>
    </location>
</feature>
<evidence type="ECO:0000256" key="1">
    <source>
        <dbReference type="ARBA" id="ARBA00023157"/>
    </source>
</evidence>
<dbReference type="GO" id="GO:0016020">
    <property type="term" value="C:membrane"/>
    <property type="evidence" value="ECO:0007669"/>
    <property type="project" value="InterPro"/>
</dbReference>
<reference evidence="4" key="3">
    <citation type="submission" date="2025-09" db="UniProtKB">
        <authorList>
            <consortium name="Ensembl"/>
        </authorList>
    </citation>
    <scope>IDENTIFICATION</scope>
</reference>
<dbReference type="InterPro" id="IPR009003">
    <property type="entry name" value="Peptidase_S1_PA"/>
</dbReference>
<accession>A0A4W5KB57</accession>
<evidence type="ECO:0000313" key="4">
    <source>
        <dbReference type="Ensembl" id="ENSHHUP00000007775.1"/>
    </source>
</evidence>
<dbReference type="AlphaFoldDB" id="A0A4W5KB57"/>
<dbReference type="PANTHER" id="PTHR24252">
    <property type="entry name" value="ACROSIN-RELATED"/>
    <property type="match status" value="1"/>
</dbReference>
<dbReference type="InterPro" id="IPR002172">
    <property type="entry name" value="LDrepeatLR_classA_rpt"/>
</dbReference>
<organism evidence="4 5">
    <name type="scientific">Hucho hucho</name>
    <name type="common">huchen</name>
    <dbReference type="NCBI Taxonomy" id="62062"/>
    <lineage>
        <taxon>Eukaryota</taxon>
        <taxon>Metazoa</taxon>
        <taxon>Chordata</taxon>
        <taxon>Craniata</taxon>
        <taxon>Vertebrata</taxon>
        <taxon>Euteleostomi</taxon>
        <taxon>Actinopterygii</taxon>
        <taxon>Neopterygii</taxon>
        <taxon>Teleostei</taxon>
        <taxon>Protacanthopterygii</taxon>
        <taxon>Salmoniformes</taxon>
        <taxon>Salmonidae</taxon>
        <taxon>Salmoninae</taxon>
        <taxon>Hucho</taxon>
    </lineage>
</organism>
<feature type="domain" description="Peptidase S1" evidence="3">
    <location>
        <begin position="172"/>
        <end position="215"/>
    </location>
</feature>
<evidence type="ECO:0000313" key="5">
    <source>
        <dbReference type="Proteomes" id="UP000314982"/>
    </source>
</evidence>
<dbReference type="InterPro" id="IPR023415">
    <property type="entry name" value="LDLR_class-A_CS"/>
</dbReference>
<dbReference type="CDD" id="cd00112">
    <property type="entry name" value="LDLa"/>
    <property type="match status" value="1"/>
</dbReference>
<dbReference type="GO" id="GO:0006508">
    <property type="term" value="P:proteolysis"/>
    <property type="evidence" value="ECO:0007669"/>
    <property type="project" value="InterPro"/>
</dbReference>
<dbReference type="SMART" id="SM00192">
    <property type="entry name" value="LDLa"/>
    <property type="match status" value="1"/>
</dbReference>
<dbReference type="Pfam" id="PF00057">
    <property type="entry name" value="Ldl_recept_a"/>
    <property type="match status" value="1"/>
</dbReference>
<dbReference type="InterPro" id="IPR001254">
    <property type="entry name" value="Trypsin_dom"/>
</dbReference>
<dbReference type="Ensembl" id="ENSHHUT00000008008.1">
    <property type="protein sequence ID" value="ENSHHUP00000007775.1"/>
    <property type="gene ID" value="ENSHHUG00000004784.1"/>
</dbReference>
<dbReference type="SUPFAM" id="SSF56487">
    <property type="entry name" value="SRCR-like"/>
    <property type="match status" value="1"/>
</dbReference>
<dbReference type="InterPro" id="IPR036772">
    <property type="entry name" value="SRCR-like_dom_sf"/>
</dbReference>
<keyword evidence="1 2" id="KW-1015">Disulfide bond</keyword>
<dbReference type="InterPro" id="IPR036055">
    <property type="entry name" value="LDL_receptor-like_sf"/>
</dbReference>
<protein>
    <recommendedName>
        <fullName evidence="3">Peptidase S1 domain-containing protein</fullName>
    </recommendedName>
</protein>
<dbReference type="PANTHER" id="PTHR24252:SF7">
    <property type="entry name" value="HYALIN"/>
    <property type="match status" value="1"/>
</dbReference>
<dbReference type="SUPFAM" id="SSF50494">
    <property type="entry name" value="Trypsin-like serine proteases"/>
    <property type="match status" value="1"/>
</dbReference>
<dbReference type="PROSITE" id="PS01209">
    <property type="entry name" value="LDLRA_1"/>
    <property type="match status" value="1"/>
</dbReference>
<name>A0A4W5KB57_9TELE</name>
<dbReference type="Pfam" id="PF00089">
    <property type="entry name" value="Trypsin"/>
    <property type="match status" value="1"/>
</dbReference>
<reference evidence="4" key="2">
    <citation type="submission" date="2025-08" db="UniProtKB">
        <authorList>
            <consortium name="Ensembl"/>
        </authorList>
    </citation>
    <scope>IDENTIFICATION</scope>
</reference>
<evidence type="ECO:0000259" key="3">
    <source>
        <dbReference type="Pfam" id="PF00089"/>
    </source>
</evidence>
<feature type="disulfide bond" evidence="2">
    <location>
        <begin position="95"/>
        <end position="110"/>
    </location>
</feature>
<dbReference type="Gene3D" id="2.40.10.10">
    <property type="entry name" value="Trypsin-like serine proteases"/>
    <property type="match status" value="1"/>
</dbReference>
<reference evidence="5" key="1">
    <citation type="submission" date="2018-06" db="EMBL/GenBank/DDBJ databases">
        <title>Genome assembly of Danube salmon.</title>
        <authorList>
            <person name="Macqueen D.J."/>
            <person name="Gundappa M.K."/>
        </authorList>
    </citation>
    <scope>NUCLEOTIDE SEQUENCE [LARGE SCALE GENOMIC DNA]</scope>
</reference>
<dbReference type="PROSITE" id="PS00134">
    <property type="entry name" value="TRYPSIN_HIS"/>
    <property type="match status" value="1"/>
</dbReference>
<dbReference type="Gene3D" id="4.10.400.10">
    <property type="entry name" value="Low-density Lipoprotein Receptor"/>
    <property type="match status" value="1"/>
</dbReference>
<proteinExistence type="predicted"/>
<dbReference type="PROSITE" id="PS50068">
    <property type="entry name" value="LDLRA_2"/>
    <property type="match status" value="1"/>
</dbReference>
<dbReference type="InterPro" id="IPR043504">
    <property type="entry name" value="Peptidase_S1_PA_chymotrypsin"/>
</dbReference>
<sequence>MAAANVACYKKSQWGAEQASSVRYETIKTPETDHCVSVLCQGYESSLTECSFSDRTPLGRGDKVATATCYREPKERSACEFRCVNGKCVSLEQTCDGVDHCGDRSDEMCCTVVGRSGATSHGSRIPEFTSPKQEVKAARDLLEMKVHCGIPNTTALEGKDREEKRGGRQKRVVGGVPAQPTQIQWQVAIQERGRIDCGGAYIGGCWVLTAAHCVR</sequence>
<keyword evidence="5" id="KW-1185">Reference proteome</keyword>
<dbReference type="InterPro" id="IPR018114">
    <property type="entry name" value="TRYPSIN_HIS"/>
</dbReference>